<dbReference type="Gene3D" id="3.30.870.10">
    <property type="entry name" value="Endonuclease Chain A"/>
    <property type="match status" value="2"/>
</dbReference>
<organism evidence="12 13">
    <name type="scientific">Bosea psychrotolerans</name>
    <dbReference type="NCBI Taxonomy" id="1871628"/>
    <lineage>
        <taxon>Bacteria</taxon>
        <taxon>Pseudomonadati</taxon>
        <taxon>Pseudomonadota</taxon>
        <taxon>Alphaproteobacteria</taxon>
        <taxon>Hyphomicrobiales</taxon>
        <taxon>Boseaceae</taxon>
        <taxon>Bosea</taxon>
    </lineage>
</organism>
<dbReference type="CDD" id="cd09128">
    <property type="entry name" value="PLDc_unchar1_2"/>
    <property type="match status" value="1"/>
</dbReference>
<evidence type="ECO:0000256" key="2">
    <source>
        <dbReference type="ARBA" id="ARBA00004613"/>
    </source>
</evidence>
<name>A0A2S4MBE4_9HYPH</name>
<keyword evidence="13" id="KW-1185">Reference proteome</keyword>
<dbReference type="InterPro" id="IPR043504">
    <property type="entry name" value="Peptidase_S1_PA_chymotrypsin"/>
</dbReference>
<comment type="similarity">
    <text evidence="3 10">Belongs to the peptidase S1B family.</text>
</comment>
<dbReference type="GO" id="GO:0008236">
    <property type="term" value="F:serine-type peptidase activity"/>
    <property type="evidence" value="ECO:0007669"/>
    <property type="project" value="UniProtKB-KW"/>
</dbReference>
<dbReference type="InterPro" id="IPR009003">
    <property type="entry name" value="Peptidase_S1_PA"/>
</dbReference>
<dbReference type="InterPro" id="IPR001736">
    <property type="entry name" value="PLipase_D/transphosphatidylase"/>
</dbReference>
<dbReference type="GO" id="GO:0006793">
    <property type="term" value="P:phosphorus metabolic process"/>
    <property type="evidence" value="ECO:0007669"/>
    <property type="project" value="UniProtKB-ARBA"/>
</dbReference>
<keyword evidence="6" id="KW-0732">Signal</keyword>
<evidence type="ECO:0000313" key="12">
    <source>
        <dbReference type="EMBL" id="POR51939.1"/>
    </source>
</evidence>
<feature type="active site" description="Charge relay system" evidence="9">
    <location>
        <position position="262"/>
    </location>
</feature>
<comment type="subcellular location">
    <subcellularLocation>
        <location evidence="2">Secreted</location>
    </subcellularLocation>
</comment>
<dbReference type="InterPro" id="IPR008256">
    <property type="entry name" value="Peptidase_S1B"/>
</dbReference>
<reference evidence="12 13" key="1">
    <citation type="submission" date="2018-01" db="EMBL/GenBank/DDBJ databases">
        <title>Genomic Encyclopedia of Type Strains, Phase III (KMG-III): the genomes of soil and plant-associated and newly described type strains.</title>
        <authorList>
            <person name="Whitman W."/>
        </authorList>
    </citation>
    <scope>NUCLEOTIDE SEQUENCE [LARGE SCALE GENOMIC DNA]</scope>
    <source>
        <strain evidence="12 13">1131</strain>
    </source>
</reference>
<dbReference type="PRINTS" id="PR00839">
    <property type="entry name" value="V8PROTEASE"/>
</dbReference>
<dbReference type="Proteomes" id="UP000236919">
    <property type="component" value="Unassembled WGS sequence"/>
</dbReference>
<protein>
    <recommendedName>
        <fullName evidence="10">Serine protease</fullName>
        <ecNumber evidence="10">3.4.21.-</ecNumber>
    </recommendedName>
</protein>
<gene>
    <name evidence="12" type="ORF">CYD53_106223</name>
</gene>
<dbReference type="PANTHER" id="PTHR36234:SF5">
    <property type="entry name" value="LYSYL ENDOPEPTIDASE"/>
    <property type="match status" value="1"/>
</dbReference>
<comment type="function">
    <text evidence="1">Could be a virulence factor.</text>
</comment>
<dbReference type="EMBL" id="PQFZ01000006">
    <property type="protein sequence ID" value="POR51939.1"/>
    <property type="molecule type" value="Genomic_DNA"/>
</dbReference>
<evidence type="ECO:0000259" key="11">
    <source>
        <dbReference type="PROSITE" id="PS50035"/>
    </source>
</evidence>
<evidence type="ECO:0000256" key="7">
    <source>
        <dbReference type="ARBA" id="ARBA00022801"/>
    </source>
</evidence>
<dbReference type="RefSeq" id="WP_103718525.1">
    <property type="nucleotide sequence ID" value="NZ_PQFZ01000006.1"/>
</dbReference>
<dbReference type="PANTHER" id="PTHR36234">
    <property type="entry name" value="LYSYL ENDOPEPTIDASE"/>
    <property type="match status" value="1"/>
</dbReference>
<sequence>MLLDPSIVEEVKKRWKSYGGDVRDARDLASIGNTAARPADATVEFWKRRALAPSPDGTAFRTIPPTESLLIEGLGLPVDRRAERVLGTSDLLEVVFLEAALAVARTVARIRVNGTTGSLLGYGTGFLVSPRLLLTNWHVLKTETVAAIATAEFGYETRLGDGAARDGSIFRLRPDQFFLSQQDLDFALVAVEQTGTAGQSLDAYGFNKLVDDDVDLIVKGQFANIIQHPSGQPKQLAFRQNEVLEKPANFLHYRTDTAPGSSGAPVFNDQWQVVALHRAGVWATNAAGQILAVDNTVWRESIGEDRIKWLSNEGVRIPALLARWREQPSSLRGRELLEAVFAPGVPAVTERMKAEGAHLSQGVAATPGALAHPKPQGASDGPEIVDGVATWNIPLRISVSLGNLPGVTSSSTAPVVSELPAVAPAPTPAPAPAPDLATVLRRANEVLAAGRDDILRIRAGWQFDENGVTDKRALVVVVKRKRSPAELARAAITELPRTFEGYPVDVMGPSVEDVLRMELGPQRTESLLPGSVSPEEIKYHPPEGLSLKPVRGTMRVVAHVSPDAGWPVLSAFIADAREQLVGAMYEFTASHIRDALVTAASKPGFKKLTLVLDSTRGSAGNNPLTPDSEAMVRKMRETIDTKLETAWVKLGSVNGWVNHDYHIKVLVRDGEALWLSSGNWKDSGQPTRDPAGDEDALRTMLRKTNREWHAVIEHPGLAKTYRTAILGDFEANRDTRPEELGLPELYVESRPLPPAEEAREPVRYFAPFDERREFSVRPILTPDNYIDVVLDAVRGVSSALLIQNQSLATPTEKADPRYRELWETILAKQKRGFDVRLIFRIQDRDKAGSREMFEALKDFGLDAKRIKIQPGCHTKGMVIDGRHVLLGSHNLTNMGATTNRDASLLFDDVGLAAYFSALFEHDWEHVATSPTAASWRGGEIARAAGEAPEGFEPFDWKAWLEAR</sequence>
<keyword evidence="8 10" id="KW-0720">Serine protease</keyword>
<dbReference type="Pfam" id="PF13365">
    <property type="entry name" value="Trypsin_2"/>
    <property type="match status" value="1"/>
</dbReference>
<dbReference type="GO" id="GO:0005576">
    <property type="term" value="C:extracellular region"/>
    <property type="evidence" value="ECO:0007669"/>
    <property type="project" value="UniProtKB-SubCell"/>
</dbReference>
<proteinExistence type="inferred from homology"/>
<accession>A0A2S4MBE4</accession>
<dbReference type="PROSITE" id="PS50035">
    <property type="entry name" value="PLD"/>
    <property type="match status" value="1"/>
</dbReference>
<dbReference type="SUPFAM" id="SSF56024">
    <property type="entry name" value="Phospholipase D/nuclease"/>
    <property type="match status" value="2"/>
</dbReference>
<dbReference type="InterPro" id="IPR025202">
    <property type="entry name" value="PLD-like_dom"/>
</dbReference>
<evidence type="ECO:0000256" key="9">
    <source>
        <dbReference type="PIRSR" id="PIRSR608256-1"/>
    </source>
</evidence>
<evidence type="ECO:0000256" key="3">
    <source>
        <dbReference type="ARBA" id="ARBA00008764"/>
    </source>
</evidence>
<evidence type="ECO:0000256" key="6">
    <source>
        <dbReference type="ARBA" id="ARBA00022729"/>
    </source>
</evidence>
<dbReference type="EC" id="3.4.21.-" evidence="10"/>
<evidence type="ECO:0000256" key="4">
    <source>
        <dbReference type="ARBA" id="ARBA00022525"/>
    </source>
</evidence>
<evidence type="ECO:0000256" key="1">
    <source>
        <dbReference type="ARBA" id="ARBA00003145"/>
    </source>
</evidence>
<dbReference type="GO" id="GO:0006508">
    <property type="term" value="P:proteolysis"/>
    <property type="evidence" value="ECO:0007669"/>
    <property type="project" value="UniProtKB-KW"/>
</dbReference>
<comment type="caution">
    <text evidence="12">The sequence shown here is derived from an EMBL/GenBank/DDBJ whole genome shotgun (WGS) entry which is preliminary data.</text>
</comment>
<feature type="active site" description="Charge relay system" evidence="9">
    <location>
        <position position="185"/>
    </location>
</feature>
<evidence type="ECO:0000256" key="10">
    <source>
        <dbReference type="RuleBase" id="RU004296"/>
    </source>
</evidence>
<evidence type="ECO:0000256" key="8">
    <source>
        <dbReference type="ARBA" id="ARBA00022825"/>
    </source>
</evidence>
<dbReference type="SUPFAM" id="SSF50494">
    <property type="entry name" value="Trypsin-like serine proteases"/>
    <property type="match status" value="1"/>
</dbReference>
<keyword evidence="5 10" id="KW-0645">Protease</keyword>
<feature type="domain" description="PLD phosphodiesterase" evidence="11">
    <location>
        <begin position="873"/>
        <end position="895"/>
    </location>
</feature>
<evidence type="ECO:0000256" key="5">
    <source>
        <dbReference type="ARBA" id="ARBA00022670"/>
    </source>
</evidence>
<keyword evidence="4" id="KW-0964">Secreted</keyword>
<dbReference type="Pfam" id="PF13091">
    <property type="entry name" value="PLDc_2"/>
    <property type="match status" value="2"/>
</dbReference>
<evidence type="ECO:0000313" key="13">
    <source>
        <dbReference type="Proteomes" id="UP000236919"/>
    </source>
</evidence>
<keyword evidence="7 10" id="KW-0378">Hydrolase</keyword>
<feature type="active site" description="Charge relay system" evidence="9">
    <location>
        <position position="138"/>
    </location>
</feature>
<dbReference type="AlphaFoldDB" id="A0A2S4MBE4"/>
<dbReference type="Gene3D" id="2.40.10.10">
    <property type="entry name" value="Trypsin-like serine proteases"/>
    <property type="match status" value="2"/>
</dbReference>